<dbReference type="InParanoid" id="A0A482WY34"/>
<evidence type="ECO:0000313" key="3">
    <source>
        <dbReference type="EMBL" id="RZF38403.1"/>
    </source>
</evidence>
<name>A0A482WY34_LAOST</name>
<accession>A0A482WY34</accession>
<feature type="chain" id="PRO_5019714871" evidence="2">
    <location>
        <begin position="22"/>
        <end position="278"/>
    </location>
</feature>
<keyword evidence="1" id="KW-1133">Transmembrane helix</keyword>
<dbReference type="AlphaFoldDB" id="A0A482WY34"/>
<feature type="transmembrane region" description="Helical" evidence="1">
    <location>
        <begin position="177"/>
        <end position="197"/>
    </location>
</feature>
<keyword evidence="4" id="KW-1185">Reference proteome</keyword>
<evidence type="ECO:0000256" key="2">
    <source>
        <dbReference type="SAM" id="SignalP"/>
    </source>
</evidence>
<dbReference type="EMBL" id="QKKF02022344">
    <property type="protein sequence ID" value="RZF38403.1"/>
    <property type="molecule type" value="Genomic_DNA"/>
</dbReference>
<sequence>MSKAKSVLFLAFLFCLSSVKSSLLLPEFELPWDRIDACKNSCDKTYEGKSPNHVSSCSRGCRFYSMAEMIAKTTELDMTIAMKACSSLSVGEPDMASLEKDNELETVDVLTDPALMGQSGIGILSEIKLPVVKVKTLPVELHADVACIDAKVTSEPQGCWWLPAIVLDAFSHLPPCILFFSVMLLTFIICCLCFGFCRVRVKLQQRQQQITDDDKSALLVDDAFSCCPESDCPKYSLFVPECGALVKQPPPKYDDVIVIDAELAKMAEASACKPTETI</sequence>
<evidence type="ECO:0000256" key="1">
    <source>
        <dbReference type="SAM" id="Phobius"/>
    </source>
</evidence>
<organism evidence="3 4">
    <name type="scientific">Laodelphax striatellus</name>
    <name type="common">Small brown planthopper</name>
    <name type="synonym">Delphax striatella</name>
    <dbReference type="NCBI Taxonomy" id="195883"/>
    <lineage>
        <taxon>Eukaryota</taxon>
        <taxon>Metazoa</taxon>
        <taxon>Ecdysozoa</taxon>
        <taxon>Arthropoda</taxon>
        <taxon>Hexapoda</taxon>
        <taxon>Insecta</taxon>
        <taxon>Pterygota</taxon>
        <taxon>Neoptera</taxon>
        <taxon>Paraneoptera</taxon>
        <taxon>Hemiptera</taxon>
        <taxon>Auchenorrhyncha</taxon>
        <taxon>Fulgoroidea</taxon>
        <taxon>Delphacidae</taxon>
        <taxon>Criomorphinae</taxon>
        <taxon>Laodelphax</taxon>
    </lineage>
</organism>
<keyword evidence="1" id="KW-0472">Membrane</keyword>
<protein>
    <submittedName>
        <fullName evidence="3">Uncharacterized protein</fullName>
    </submittedName>
</protein>
<evidence type="ECO:0000313" key="4">
    <source>
        <dbReference type="Proteomes" id="UP000291343"/>
    </source>
</evidence>
<keyword evidence="1" id="KW-0812">Transmembrane</keyword>
<feature type="signal peptide" evidence="2">
    <location>
        <begin position="1"/>
        <end position="21"/>
    </location>
</feature>
<dbReference type="Proteomes" id="UP000291343">
    <property type="component" value="Unassembled WGS sequence"/>
</dbReference>
<reference evidence="3 4" key="1">
    <citation type="journal article" date="2017" name="Gigascience">
        <title>Genome sequence of the small brown planthopper, Laodelphax striatellus.</title>
        <authorList>
            <person name="Zhu J."/>
            <person name="Jiang F."/>
            <person name="Wang X."/>
            <person name="Yang P."/>
            <person name="Bao Y."/>
            <person name="Zhao W."/>
            <person name="Wang W."/>
            <person name="Lu H."/>
            <person name="Wang Q."/>
            <person name="Cui N."/>
            <person name="Li J."/>
            <person name="Chen X."/>
            <person name="Luo L."/>
            <person name="Yu J."/>
            <person name="Kang L."/>
            <person name="Cui F."/>
        </authorList>
    </citation>
    <scope>NUCLEOTIDE SEQUENCE [LARGE SCALE GENOMIC DNA]</scope>
    <source>
        <strain evidence="3">Lst14</strain>
    </source>
</reference>
<proteinExistence type="predicted"/>
<comment type="caution">
    <text evidence="3">The sequence shown here is derived from an EMBL/GenBank/DDBJ whole genome shotgun (WGS) entry which is preliminary data.</text>
</comment>
<gene>
    <name evidence="3" type="ORF">LSTR_LSTR006529</name>
</gene>
<keyword evidence="2" id="KW-0732">Signal</keyword>
<dbReference type="OrthoDB" id="6371519at2759"/>